<feature type="chain" id="PRO_5044860189" description="Glycine-rich protein" evidence="1">
    <location>
        <begin position="30"/>
        <end position="85"/>
    </location>
</feature>
<reference evidence="2 3" key="1">
    <citation type="submission" date="2024-10" db="EMBL/GenBank/DDBJ databases">
        <authorList>
            <person name="Kim D."/>
        </authorList>
    </citation>
    <scope>NUCLEOTIDE SEQUENCE [LARGE SCALE GENOMIC DNA]</scope>
    <source>
        <strain evidence="2">BH-2024</strain>
    </source>
</reference>
<dbReference type="Proteomes" id="UP001620626">
    <property type="component" value="Unassembled WGS sequence"/>
</dbReference>
<gene>
    <name evidence="2" type="ORF">niasHT_029428</name>
</gene>
<keyword evidence="1" id="KW-0732">Signal</keyword>
<evidence type="ECO:0000313" key="3">
    <source>
        <dbReference type="Proteomes" id="UP001620626"/>
    </source>
</evidence>
<comment type="caution">
    <text evidence="2">The sequence shown here is derived from an EMBL/GenBank/DDBJ whole genome shotgun (WGS) entry which is preliminary data.</text>
</comment>
<proteinExistence type="predicted"/>
<accession>A0ABD2KQ21</accession>
<name>A0ABD2KQ21_9BILA</name>
<evidence type="ECO:0008006" key="4">
    <source>
        <dbReference type="Google" id="ProtNLM"/>
    </source>
</evidence>
<sequence length="85" mass="8445">MTAMKVFIILLILGIVLLSLAVAMPAAEAENMQLVRQKRWGYGGGMGGGFGSGFGGGMGSGFGMGSGMGFGGGMGSGMGMGFGRR</sequence>
<dbReference type="EMBL" id="JBICBT010000692">
    <property type="protein sequence ID" value="KAL3105047.1"/>
    <property type="molecule type" value="Genomic_DNA"/>
</dbReference>
<organism evidence="2 3">
    <name type="scientific">Heterodera trifolii</name>
    <dbReference type="NCBI Taxonomy" id="157864"/>
    <lineage>
        <taxon>Eukaryota</taxon>
        <taxon>Metazoa</taxon>
        <taxon>Ecdysozoa</taxon>
        <taxon>Nematoda</taxon>
        <taxon>Chromadorea</taxon>
        <taxon>Rhabditida</taxon>
        <taxon>Tylenchina</taxon>
        <taxon>Tylenchomorpha</taxon>
        <taxon>Tylenchoidea</taxon>
        <taxon>Heteroderidae</taxon>
        <taxon>Heteroderinae</taxon>
        <taxon>Heterodera</taxon>
    </lineage>
</organism>
<evidence type="ECO:0000256" key="1">
    <source>
        <dbReference type="SAM" id="SignalP"/>
    </source>
</evidence>
<feature type="signal peptide" evidence="1">
    <location>
        <begin position="1"/>
        <end position="29"/>
    </location>
</feature>
<protein>
    <recommendedName>
        <fullName evidence="4">Glycine-rich protein</fullName>
    </recommendedName>
</protein>
<evidence type="ECO:0000313" key="2">
    <source>
        <dbReference type="EMBL" id="KAL3105047.1"/>
    </source>
</evidence>
<keyword evidence="3" id="KW-1185">Reference proteome</keyword>
<dbReference type="AlphaFoldDB" id="A0ABD2KQ21"/>